<dbReference type="EMBL" id="JAKOGI010000018">
    <property type="protein sequence ID" value="KAJ8449994.1"/>
    <property type="molecule type" value="Genomic_DNA"/>
</dbReference>
<dbReference type="PANTHER" id="PTHR37261">
    <property type="entry name" value="40S RIBOSOMAL PROTEIN S27"/>
    <property type="match status" value="1"/>
</dbReference>
<evidence type="ECO:0000313" key="2">
    <source>
        <dbReference type="EMBL" id="KAJ8449994.1"/>
    </source>
</evidence>
<feature type="region of interest" description="Disordered" evidence="1">
    <location>
        <begin position="406"/>
        <end position="431"/>
    </location>
</feature>
<comment type="caution">
    <text evidence="2">The sequence shown here is derived from an EMBL/GenBank/DDBJ whole genome shotgun (WGS) entry which is preliminary data.</text>
</comment>
<feature type="region of interest" description="Disordered" evidence="1">
    <location>
        <begin position="629"/>
        <end position="657"/>
    </location>
</feature>
<dbReference type="Proteomes" id="UP001153076">
    <property type="component" value="Unassembled WGS sequence"/>
</dbReference>
<organism evidence="2 3">
    <name type="scientific">Carnegiea gigantea</name>
    <dbReference type="NCBI Taxonomy" id="171969"/>
    <lineage>
        <taxon>Eukaryota</taxon>
        <taxon>Viridiplantae</taxon>
        <taxon>Streptophyta</taxon>
        <taxon>Embryophyta</taxon>
        <taxon>Tracheophyta</taxon>
        <taxon>Spermatophyta</taxon>
        <taxon>Magnoliopsida</taxon>
        <taxon>eudicotyledons</taxon>
        <taxon>Gunneridae</taxon>
        <taxon>Pentapetalae</taxon>
        <taxon>Caryophyllales</taxon>
        <taxon>Cactineae</taxon>
        <taxon>Cactaceae</taxon>
        <taxon>Cactoideae</taxon>
        <taxon>Echinocereeae</taxon>
        <taxon>Carnegiea</taxon>
    </lineage>
</organism>
<dbReference type="AlphaFoldDB" id="A0A9Q1KW55"/>
<accession>A0A9Q1KW55</accession>
<feature type="region of interest" description="Disordered" evidence="1">
    <location>
        <begin position="133"/>
        <end position="154"/>
    </location>
</feature>
<feature type="compositionally biased region" description="Basic and acidic residues" evidence="1">
    <location>
        <begin position="140"/>
        <end position="149"/>
    </location>
</feature>
<feature type="compositionally biased region" description="Basic and acidic residues" evidence="1">
    <location>
        <begin position="270"/>
        <end position="283"/>
    </location>
</feature>
<keyword evidence="3" id="KW-1185">Reference proteome</keyword>
<evidence type="ECO:0000256" key="1">
    <source>
        <dbReference type="SAM" id="MobiDB-lite"/>
    </source>
</evidence>
<protein>
    <submittedName>
        <fullName evidence="2">Uncharacterized protein</fullName>
    </submittedName>
</protein>
<proteinExistence type="predicted"/>
<evidence type="ECO:0000313" key="3">
    <source>
        <dbReference type="Proteomes" id="UP001153076"/>
    </source>
</evidence>
<feature type="compositionally biased region" description="Polar residues" evidence="1">
    <location>
        <begin position="408"/>
        <end position="421"/>
    </location>
</feature>
<reference evidence="2" key="1">
    <citation type="submission" date="2022-04" db="EMBL/GenBank/DDBJ databases">
        <title>Carnegiea gigantea Genome sequencing and assembly v2.</title>
        <authorList>
            <person name="Copetti D."/>
            <person name="Sanderson M.J."/>
            <person name="Burquez A."/>
            <person name="Wojciechowski M.F."/>
        </authorList>
    </citation>
    <scope>NUCLEOTIDE SEQUENCE</scope>
    <source>
        <strain evidence="2">SGP5-SGP5p</strain>
        <tissue evidence="2">Aerial part</tissue>
    </source>
</reference>
<feature type="region of interest" description="Disordered" evidence="1">
    <location>
        <begin position="257"/>
        <end position="328"/>
    </location>
</feature>
<feature type="compositionally biased region" description="Polar residues" evidence="1">
    <location>
        <begin position="291"/>
        <end position="310"/>
    </location>
</feature>
<name>A0A9Q1KW55_9CARY</name>
<dbReference type="PANTHER" id="PTHR37261:SF1">
    <property type="entry name" value="40S RIBOSOMAL PROTEIN S27"/>
    <property type="match status" value="1"/>
</dbReference>
<dbReference type="OrthoDB" id="1939758at2759"/>
<sequence>METETLDSSSISSSTKTTSWPIIRGSIDDSVTFESSIFAADSNSDHTDALKHKTPLILRRASPDSGPCEITIRLAHQHEVRQVYVRSTARIYEIYSAADEKSGNEYLCTVRCGLCAQNDDPMQVTDAVGSMPASYSGSNRCEEQGHSRAESGSSINEDGWVDIDTYGFIGGESCSEKEKQDFFEATAEISDADPVMSVTLRLLSIASGDYIYIDEVYIYADPVLSEDTDSSSNMSENAFGSSLMSMLVPTLLQLSKSRTSQMQQRNDSLATERRKSLDAEHKSTGAAINSGAYQSERMPNSEINSASVHMSQREVPGQAADPQKKPYPLGGENTFSCSHIERTLNELVFRISRIEQFCLRFEENMLKPISSMEARFEKVEQQLESFCKNAESCRTGWNRISAPECHNSESSSTWMNGNDSHGSTKSDSTKNNDCCHEEILIPSSEASSSANAVQCSDVADLVKSGDCCREVVEAPSFGNGAPPSDAPLSASASRLHPGLVVTAPDFSSIDDEEENDVIEATKDSPKDCLKKPLSIDDALASALAGFLSLASTDPSKCTHMVEEAAESPTMVKSINSSPLAVIQDVEPAGPSVDINGTNEPIVISLEEAALTEVRESLAADNSCEETTKAVGLGQFSEEEDRKDSVGSSVYGLPDVDKDNVEDSGSSIKLGFVEGDTAKSQALLSNFEAPTFLINVTLPNDHSIAHVEPQEAYMGAQDATAETADPICALAYMDSSSIKKVVKEDPDVLQNILELPIPATLDFETPILNVKFSSLENSSAKSLEALLVEMPESQNETLCMGEDNKSFSSEPTDLVVIEDGDSAACEASNNQFFLSSYDSCCLPSNTEEEQQDPHDCSDQDMCASLI</sequence>
<feature type="compositionally biased region" description="Polar residues" evidence="1">
    <location>
        <begin position="257"/>
        <end position="269"/>
    </location>
</feature>
<gene>
    <name evidence="2" type="ORF">Cgig2_029356</name>
</gene>
<feature type="compositionally biased region" description="Basic and acidic residues" evidence="1">
    <location>
        <begin position="422"/>
        <end position="431"/>
    </location>
</feature>